<protein>
    <submittedName>
        <fullName evidence="3">GRAS domain family protein</fullName>
    </submittedName>
</protein>
<evidence type="ECO:0000313" key="3">
    <source>
        <dbReference type="EMBL" id="SDM33302.1"/>
    </source>
</evidence>
<dbReference type="PROSITE" id="PS50985">
    <property type="entry name" value="GRAS"/>
    <property type="match status" value="1"/>
</dbReference>
<organism evidence="3 4">
    <name type="scientific">Catalinimonas alkaloidigena</name>
    <dbReference type="NCBI Taxonomy" id="1075417"/>
    <lineage>
        <taxon>Bacteria</taxon>
        <taxon>Pseudomonadati</taxon>
        <taxon>Bacteroidota</taxon>
        <taxon>Cytophagia</taxon>
        <taxon>Cytophagales</taxon>
        <taxon>Catalimonadaceae</taxon>
        <taxon>Catalinimonas</taxon>
    </lineage>
</organism>
<keyword evidence="2" id="KW-0804">Transcription</keyword>
<dbReference type="Pfam" id="PF03514">
    <property type="entry name" value="GRAS"/>
    <property type="match status" value="1"/>
</dbReference>
<sequence>MPQVQSSSLQYLASISQLIAEGKQDLANELLDGFTPDNDIARLCAQSLRDRNTLHTPLYAATPDEADKQINVFDLVLKAVPPVQVLSGKGLQVMKELYCQGMESITHLNIGIGKGFFEAKLLEEMALQPEKLPSKIKIIGIDIDEESLYDTGVRLQQVIDQKIPATTTVEYIPICAFVEHIPAGVWDMVRNHGADVLGVVSAFTLHHIPTLAQRSEVMKKISDCDPLLFVLIEPDSDHFTENLPERLVNCWHNFGTIFKLIDRAGLQEHEARAIKYTFFGREIKDILGNDEAKRSEKHEPAQAWARRLTEAGFNLHPLVEDLEHSVLTLKYKDQLNVVTTEFEGTPIVALMMASRQV</sequence>
<proteinExistence type="predicted"/>
<reference evidence="3 4" key="1">
    <citation type="submission" date="2016-10" db="EMBL/GenBank/DDBJ databases">
        <authorList>
            <person name="de Groot N.N."/>
        </authorList>
    </citation>
    <scope>NUCLEOTIDE SEQUENCE [LARGE SCALE GENOMIC DNA]</scope>
    <source>
        <strain evidence="3 4">DSM 25186</strain>
    </source>
</reference>
<dbReference type="RefSeq" id="WP_089687179.1">
    <property type="nucleotide sequence ID" value="NZ_FNFO01000012.1"/>
</dbReference>
<dbReference type="InterPro" id="IPR005202">
    <property type="entry name" value="TF_GRAS"/>
</dbReference>
<keyword evidence="4" id="KW-1185">Reference proteome</keyword>
<dbReference type="PANTHER" id="PTHR31636">
    <property type="entry name" value="OSJNBA0084A10.13 PROTEIN-RELATED"/>
    <property type="match status" value="1"/>
</dbReference>
<dbReference type="EMBL" id="FNFO01000012">
    <property type="protein sequence ID" value="SDM33302.1"/>
    <property type="molecule type" value="Genomic_DNA"/>
</dbReference>
<dbReference type="Proteomes" id="UP000198510">
    <property type="component" value="Unassembled WGS sequence"/>
</dbReference>
<evidence type="ECO:0000313" key="4">
    <source>
        <dbReference type="Proteomes" id="UP000198510"/>
    </source>
</evidence>
<keyword evidence="1" id="KW-0805">Transcription regulation</keyword>
<accession>A0A1G9SD35</accession>
<evidence type="ECO:0000256" key="2">
    <source>
        <dbReference type="ARBA" id="ARBA00023163"/>
    </source>
</evidence>
<dbReference type="OrthoDB" id="2591721at2"/>
<dbReference type="AlphaFoldDB" id="A0A1G9SD35"/>
<evidence type="ECO:0000256" key="1">
    <source>
        <dbReference type="ARBA" id="ARBA00023015"/>
    </source>
</evidence>
<gene>
    <name evidence="3" type="ORF">SAMN05421823_112117</name>
</gene>
<name>A0A1G9SD35_9BACT</name>